<sequence>MAVSCLMIESLVSFKNGWEDSKNKSKKAFRKFLTTEPEFIEFKELYKPFYINVRCGILHQSETTSGWKLMRKGMIYNSATKTINATLFLNRLKKTLENYRQTLKTAEWDSTEWNNLRKKLIMIIKNCE</sequence>
<dbReference type="EMBL" id="CP019336">
    <property type="protein sequence ID" value="AUC24147.1"/>
    <property type="molecule type" value="Genomic_DNA"/>
</dbReference>
<organism evidence="1 2">
    <name type="scientific">Polaribacter sejongensis</name>
    <dbReference type="NCBI Taxonomy" id="985043"/>
    <lineage>
        <taxon>Bacteria</taxon>
        <taxon>Pseudomonadati</taxon>
        <taxon>Bacteroidota</taxon>
        <taxon>Flavobacteriia</taxon>
        <taxon>Flavobacteriales</taxon>
        <taxon>Flavobacteriaceae</taxon>
    </lineage>
</organism>
<name>A0ABM6Q4B5_9FLAO</name>
<evidence type="ECO:0000313" key="1">
    <source>
        <dbReference type="EMBL" id="AUC24147.1"/>
    </source>
</evidence>
<gene>
    <name evidence="1" type="ORF">BTO15_18260</name>
</gene>
<accession>A0ABM6Q4B5</accession>
<evidence type="ECO:0000313" key="2">
    <source>
        <dbReference type="Proteomes" id="UP000232721"/>
    </source>
</evidence>
<proteinExistence type="predicted"/>
<protein>
    <submittedName>
        <fullName evidence="1">Uncharacterized protein</fullName>
    </submittedName>
</protein>
<reference evidence="1 2" key="1">
    <citation type="submission" date="2017-02" db="EMBL/GenBank/DDBJ databases">
        <title>Trade-off between light-utilization and light-protection in marine flavobacteria.</title>
        <authorList>
            <person name="Kumagai Y."/>
            <person name="Yoshizawa S."/>
            <person name="Kogure K."/>
            <person name="Iwasaki W."/>
        </authorList>
    </citation>
    <scope>NUCLEOTIDE SEQUENCE [LARGE SCALE GENOMIC DNA]</scope>
    <source>
        <strain evidence="1 2">KCTC 23670</strain>
    </source>
</reference>
<keyword evidence="2" id="KW-1185">Reference proteome</keyword>
<dbReference type="Proteomes" id="UP000232721">
    <property type="component" value="Chromosome"/>
</dbReference>